<dbReference type="STRING" id="231916.A0A409VBX4"/>
<dbReference type="Gene3D" id="1.20.120.550">
    <property type="entry name" value="Membrane associated eicosanoid/glutathione metabolism-like domain"/>
    <property type="match status" value="1"/>
</dbReference>
<dbReference type="InterPro" id="IPR023352">
    <property type="entry name" value="MAPEG-like_dom_sf"/>
</dbReference>
<evidence type="ECO:0000313" key="1">
    <source>
        <dbReference type="EMBL" id="PPQ64534.1"/>
    </source>
</evidence>
<accession>A0A409VBX4</accession>
<proteinExistence type="predicted"/>
<protein>
    <submittedName>
        <fullName evidence="1">Uncharacterized protein</fullName>
    </submittedName>
</protein>
<dbReference type="InParanoid" id="A0A409VBX4"/>
<evidence type="ECO:0000313" key="2">
    <source>
        <dbReference type="Proteomes" id="UP000284706"/>
    </source>
</evidence>
<reference evidence="1 2" key="1">
    <citation type="journal article" date="2018" name="Evol. Lett.">
        <title>Horizontal gene cluster transfer increased hallucinogenic mushroom diversity.</title>
        <authorList>
            <person name="Reynolds H.T."/>
            <person name="Vijayakumar V."/>
            <person name="Gluck-Thaler E."/>
            <person name="Korotkin H.B."/>
            <person name="Matheny P.B."/>
            <person name="Slot J.C."/>
        </authorList>
    </citation>
    <scope>NUCLEOTIDE SEQUENCE [LARGE SCALE GENOMIC DNA]</scope>
    <source>
        <strain evidence="1 2">SRW20</strain>
    </source>
</reference>
<dbReference type="SUPFAM" id="SSF161084">
    <property type="entry name" value="MAPEG domain-like"/>
    <property type="match status" value="1"/>
</dbReference>
<dbReference type="Proteomes" id="UP000284706">
    <property type="component" value="Unassembled WGS sequence"/>
</dbReference>
<dbReference type="EMBL" id="NHYE01005666">
    <property type="protein sequence ID" value="PPQ64534.1"/>
    <property type="molecule type" value="Genomic_DNA"/>
</dbReference>
<name>A0A409VBX4_9AGAR</name>
<keyword evidence="2" id="KW-1185">Reference proteome</keyword>
<gene>
    <name evidence="1" type="ORF">CVT26_002073</name>
</gene>
<comment type="caution">
    <text evidence="1">The sequence shown here is derived from an EMBL/GenBank/DDBJ whole genome shotgun (WGS) entry which is preliminary data.</text>
</comment>
<organism evidence="1 2">
    <name type="scientific">Gymnopilus dilepis</name>
    <dbReference type="NCBI Taxonomy" id="231916"/>
    <lineage>
        <taxon>Eukaryota</taxon>
        <taxon>Fungi</taxon>
        <taxon>Dikarya</taxon>
        <taxon>Basidiomycota</taxon>
        <taxon>Agaricomycotina</taxon>
        <taxon>Agaricomycetes</taxon>
        <taxon>Agaricomycetidae</taxon>
        <taxon>Agaricales</taxon>
        <taxon>Agaricineae</taxon>
        <taxon>Hymenogastraceae</taxon>
        <taxon>Gymnopilus</taxon>
    </lineage>
</organism>
<dbReference type="AlphaFoldDB" id="A0A409VBX4"/>
<dbReference type="OrthoDB" id="410651at2759"/>
<sequence length="262" mass="29055">MPVLPTGLQLICESVYKAECVMRTPPLPHLNHAIYPYHNSLRASVNNGLGVHRTVLTIQAKPASITTGADSKCANALELSTLKASVLWAWFIPYADKAQEEASRDAKVFNCAQRERERAISSWVEGRFLSTNTNFSKVLIKILSKSYLLSTQRMQTYRPMTRACGIEYPILSAVSCAVWTLSRISYTRGYITGDPEKRITPLYILGTVTLYGEWQSLNLQISSVMTFGPGQLLVASFTAGGWLYADFVARQPFITSDSVGSK</sequence>